<gene>
    <name evidence="1" type="ORF">LCGC14_2092810</name>
</gene>
<organism evidence="1">
    <name type="scientific">marine sediment metagenome</name>
    <dbReference type="NCBI Taxonomy" id="412755"/>
    <lineage>
        <taxon>unclassified sequences</taxon>
        <taxon>metagenomes</taxon>
        <taxon>ecological metagenomes</taxon>
    </lineage>
</organism>
<dbReference type="AlphaFoldDB" id="A0A0F9H931"/>
<reference evidence="1" key="1">
    <citation type="journal article" date="2015" name="Nature">
        <title>Complex archaea that bridge the gap between prokaryotes and eukaryotes.</title>
        <authorList>
            <person name="Spang A."/>
            <person name="Saw J.H."/>
            <person name="Jorgensen S.L."/>
            <person name="Zaremba-Niedzwiedzka K."/>
            <person name="Martijn J."/>
            <person name="Lind A.E."/>
            <person name="van Eijk R."/>
            <person name="Schleper C."/>
            <person name="Guy L."/>
            <person name="Ettema T.J."/>
        </authorList>
    </citation>
    <scope>NUCLEOTIDE SEQUENCE</scope>
</reference>
<protein>
    <submittedName>
        <fullName evidence="1">Uncharacterized protein</fullName>
    </submittedName>
</protein>
<name>A0A0F9H931_9ZZZZ</name>
<dbReference type="EMBL" id="LAZR01025525">
    <property type="protein sequence ID" value="KKL71652.1"/>
    <property type="molecule type" value="Genomic_DNA"/>
</dbReference>
<feature type="non-terminal residue" evidence="1">
    <location>
        <position position="1"/>
    </location>
</feature>
<evidence type="ECO:0000313" key="1">
    <source>
        <dbReference type="EMBL" id="KKL71652.1"/>
    </source>
</evidence>
<sequence length="70" mass="7742">AIMKYTVYMMLPHERVIDADTLAEADKEARRMQALGNQPDGTATTMLLKVLPILEEEAFDTDIPPAPLVA</sequence>
<proteinExistence type="predicted"/>
<accession>A0A0F9H931</accession>
<comment type="caution">
    <text evidence="1">The sequence shown here is derived from an EMBL/GenBank/DDBJ whole genome shotgun (WGS) entry which is preliminary data.</text>
</comment>